<dbReference type="InterPro" id="IPR029058">
    <property type="entry name" value="AB_hydrolase_fold"/>
</dbReference>
<dbReference type="EMBL" id="CP126980">
    <property type="protein sequence ID" value="WIN00304.1"/>
    <property type="molecule type" value="Genomic_DNA"/>
</dbReference>
<keyword evidence="3" id="KW-1185">Reference proteome</keyword>
<dbReference type="RefSeq" id="WP_284921821.1">
    <property type="nucleotide sequence ID" value="NZ_CP126980.1"/>
</dbReference>
<protein>
    <submittedName>
        <fullName evidence="2">Uncharacterized protein</fullName>
    </submittedName>
</protein>
<feature type="compositionally biased region" description="Basic and acidic residues" evidence="1">
    <location>
        <begin position="119"/>
        <end position="131"/>
    </location>
</feature>
<proteinExistence type="predicted"/>
<feature type="region of interest" description="Disordered" evidence="1">
    <location>
        <begin position="101"/>
        <end position="138"/>
    </location>
</feature>
<sequence length="138" mass="14390">MRAAQQDPRFAATINLDGGVNTGQGPRRQPALALTHEVRDRADADFVARVSKLFDGGRATSDRLGVPGSAHLSFTGAPLFLPPIPALVGSLGPAESVRMTVETSPAFSPSPRRAAGRRPGRDAGGVRRTVGDRPAAGR</sequence>
<reference evidence="2 3" key="1">
    <citation type="submission" date="2023-06" db="EMBL/GenBank/DDBJ databases">
        <authorList>
            <person name="Yushchuk O."/>
            <person name="Binda E."/>
            <person name="Ruckert-Reed C."/>
            <person name="Fedorenko V."/>
            <person name="Kalinowski J."/>
            <person name="Marinelli F."/>
        </authorList>
    </citation>
    <scope>NUCLEOTIDE SEQUENCE [LARGE SCALE GENOMIC DNA]</scope>
    <source>
        <strain evidence="2 3">NRRL 3884</strain>
    </source>
</reference>
<feature type="region of interest" description="Disordered" evidence="1">
    <location>
        <begin position="1"/>
        <end position="28"/>
    </location>
</feature>
<evidence type="ECO:0000313" key="2">
    <source>
        <dbReference type="EMBL" id="WIN00304.1"/>
    </source>
</evidence>
<dbReference type="Proteomes" id="UP001240150">
    <property type="component" value="Chromosome"/>
</dbReference>
<evidence type="ECO:0000313" key="3">
    <source>
        <dbReference type="Proteomes" id="UP001240150"/>
    </source>
</evidence>
<feature type="compositionally biased region" description="Low complexity" evidence="1">
    <location>
        <begin position="104"/>
        <end position="113"/>
    </location>
</feature>
<evidence type="ECO:0000256" key="1">
    <source>
        <dbReference type="SAM" id="MobiDB-lite"/>
    </source>
</evidence>
<accession>A0ABY8WUD9</accession>
<organism evidence="2 3">
    <name type="scientific">Actinoplanes oblitus</name>
    <dbReference type="NCBI Taxonomy" id="3040509"/>
    <lineage>
        <taxon>Bacteria</taxon>
        <taxon>Bacillati</taxon>
        <taxon>Actinomycetota</taxon>
        <taxon>Actinomycetes</taxon>
        <taxon>Micromonosporales</taxon>
        <taxon>Micromonosporaceae</taxon>
        <taxon>Actinoplanes</taxon>
    </lineage>
</organism>
<dbReference type="Gene3D" id="3.40.50.1820">
    <property type="entry name" value="alpha/beta hydrolase"/>
    <property type="match status" value="1"/>
</dbReference>
<name>A0ABY8WUD9_9ACTN</name>
<gene>
    <name evidence="2" type="ORF">ACTOB_004001</name>
</gene>